<proteinExistence type="predicted"/>
<reference evidence="2 3" key="1">
    <citation type="submission" date="2023-02" db="EMBL/GenBank/DDBJ databases">
        <title>Entomopathogenic bacteria.</title>
        <authorList>
            <person name="Machado R.A."/>
        </authorList>
    </citation>
    <scope>NUCLEOTIDE SEQUENCE [LARGE SCALE GENOMIC DNA]</scope>
    <source>
        <strain evidence="2 3">XENO-10</strain>
    </source>
</reference>
<evidence type="ECO:0000313" key="2">
    <source>
        <dbReference type="EMBL" id="MDC9590603.1"/>
    </source>
</evidence>
<dbReference type="Proteomes" id="UP001217178">
    <property type="component" value="Unassembled WGS sequence"/>
</dbReference>
<dbReference type="EMBL" id="JAQRFI010000039">
    <property type="protein sequence ID" value="MDC9590603.1"/>
    <property type="molecule type" value="Genomic_DNA"/>
</dbReference>
<protein>
    <submittedName>
        <fullName evidence="2">Uncharacterized protein</fullName>
    </submittedName>
</protein>
<feature type="compositionally biased region" description="Polar residues" evidence="1">
    <location>
        <begin position="1"/>
        <end position="15"/>
    </location>
</feature>
<gene>
    <name evidence="2" type="ORF">PSI23_15240</name>
</gene>
<name>A0ABT5LHL3_9GAMM</name>
<dbReference type="RefSeq" id="WP_273555882.1">
    <property type="nucleotide sequence ID" value="NZ_JAQRFI010000039.1"/>
</dbReference>
<evidence type="ECO:0000313" key="3">
    <source>
        <dbReference type="Proteomes" id="UP001217178"/>
    </source>
</evidence>
<comment type="caution">
    <text evidence="2">The sequence shown here is derived from an EMBL/GenBank/DDBJ whole genome shotgun (WGS) entry which is preliminary data.</text>
</comment>
<feature type="region of interest" description="Disordered" evidence="1">
    <location>
        <begin position="1"/>
        <end position="76"/>
    </location>
</feature>
<organism evidence="2 3">
    <name type="scientific">Xenorhabdus yunnanensis</name>
    <dbReference type="NCBI Taxonomy" id="3025878"/>
    <lineage>
        <taxon>Bacteria</taxon>
        <taxon>Pseudomonadati</taxon>
        <taxon>Pseudomonadota</taxon>
        <taxon>Gammaproteobacteria</taxon>
        <taxon>Enterobacterales</taxon>
        <taxon>Morganellaceae</taxon>
        <taxon>Xenorhabdus</taxon>
    </lineage>
</organism>
<keyword evidence="3" id="KW-1185">Reference proteome</keyword>
<sequence>MSKTPSAKPSQNLSNGVPERRRAPLAGSLPPAPAERPPAAQTSRATFARCREKPHKNRLFSPSQGKRGAILHRGLP</sequence>
<accession>A0ABT5LHL3</accession>
<evidence type="ECO:0000256" key="1">
    <source>
        <dbReference type="SAM" id="MobiDB-lite"/>
    </source>
</evidence>